<dbReference type="FunFam" id="3.40.50.300:FF:000122">
    <property type="entry name" value="Cytoplasmic dynein 1 heavy chain"/>
    <property type="match status" value="1"/>
</dbReference>
<dbReference type="Pfam" id="PF18198">
    <property type="entry name" value="AAA_lid_11"/>
    <property type="match status" value="1"/>
</dbReference>
<dbReference type="PANTHER" id="PTHR46532:SF4">
    <property type="entry name" value="AAA+ ATPASE DOMAIN-CONTAINING PROTEIN"/>
    <property type="match status" value="1"/>
</dbReference>
<evidence type="ECO:0000256" key="11">
    <source>
        <dbReference type="ARBA" id="ARBA00023054"/>
    </source>
</evidence>
<keyword evidence="11 15" id="KW-0175">Coiled coil</keyword>
<evidence type="ECO:0000313" key="17">
    <source>
        <dbReference type="EMBL" id="CAI4210734.1"/>
    </source>
</evidence>
<evidence type="ECO:0000256" key="6">
    <source>
        <dbReference type="ARBA" id="ARBA00022701"/>
    </source>
</evidence>
<evidence type="ECO:0000256" key="14">
    <source>
        <dbReference type="ARBA" id="ARBA00033439"/>
    </source>
</evidence>
<dbReference type="InterPro" id="IPR004273">
    <property type="entry name" value="Dynein_heavy_D6_P-loop"/>
</dbReference>
<feature type="coiled-coil region" evidence="15">
    <location>
        <begin position="1480"/>
        <end position="1507"/>
    </location>
</feature>
<dbReference type="FunFam" id="3.40.50.300:FF:000071">
    <property type="entry name" value="Cytoplasmic dynein heavy chain 1"/>
    <property type="match status" value="1"/>
</dbReference>
<dbReference type="GO" id="GO:0008569">
    <property type="term" value="F:minus-end-directed microtubule motor activity"/>
    <property type="evidence" value="ECO:0007669"/>
    <property type="project" value="InterPro"/>
</dbReference>
<dbReference type="Pfam" id="PF12781">
    <property type="entry name" value="AAA_9"/>
    <property type="match status" value="1"/>
</dbReference>
<dbReference type="Pfam" id="PF12774">
    <property type="entry name" value="AAA_6"/>
    <property type="match status" value="1"/>
</dbReference>
<dbReference type="FunFam" id="1.10.8.1220:FF:000004">
    <property type="entry name" value="Dynein heavy chain, cytoplasmic"/>
    <property type="match status" value="1"/>
</dbReference>
<evidence type="ECO:0000256" key="15">
    <source>
        <dbReference type="SAM" id="Coils"/>
    </source>
</evidence>
<evidence type="ECO:0000313" key="18">
    <source>
        <dbReference type="Proteomes" id="UP000838763"/>
    </source>
</evidence>
<dbReference type="Gene3D" id="1.20.920.30">
    <property type="match status" value="1"/>
</dbReference>
<dbReference type="GO" id="GO:0007018">
    <property type="term" value="P:microtubule-based movement"/>
    <property type="evidence" value="ECO:0007669"/>
    <property type="project" value="InterPro"/>
</dbReference>
<feature type="domain" description="AAA+ ATPase" evidence="16">
    <location>
        <begin position="2283"/>
        <end position="2438"/>
    </location>
</feature>
<keyword evidence="9" id="KW-0067">ATP-binding</keyword>
<dbReference type="Gene3D" id="1.20.58.1120">
    <property type="match status" value="1"/>
</dbReference>
<dbReference type="InterPro" id="IPR035706">
    <property type="entry name" value="AAA_9"/>
</dbReference>
<keyword evidence="6" id="KW-0493">Microtubule</keyword>
<dbReference type="Gene3D" id="1.20.140.100">
    <property type="entry name" value="Dynein heavy chain, N-terminal domain 2"/>
    <property type="match status" value="1"/>
</dbReference>
<protein>
    <recommendedName>
        <fullName evidence="4">Dynein heavy chain, cytoplasmic</fullName>
    </recommendedName>
    <alternativeName>
        <fullName evidence="14">Dynein heavy chain, cytosolic</fullName>
    </alternativeName>
</protein>
<dbReference type="Gene3D" id="1.10.8.710">
    <property type="match status" value="1"/>
</dbReference>
<dbReference type="Gene3D" id="6.10.140.1060">
    <property type="match status" value="1"/>
</dbReference>
<comment type="caution">
    <text evidence="17">The sequence shown here is derived from an EMBL/GenBank/DDBJ whole genome shotgun (WGS) entry which is preliminary data.</text>
</comment>
<dbReference type="Pfam" id="PF08393">
    <property type="entry name" value="DHC_N2"/>
    <property type="match status" value="3"/>
</dbReference>
<dbReference type="GO" id="GO:0045505">
    <property type="term" value="F:dynein intermediate chain binding"/>
    <property type="evidence" value="ECO:0007669"/>
    <property type="project" value="InterPro"/>
</dbReference>
<dbReference type="InterPro" id="IPR042222">
    <property type="entry name" value="Dynein_2_N"/>
</dbReference>
<dbReference type="InterPro" id="IPR027417">
    <property type="entry name" value="P-loop_NTPase"/>
</dbReference>
<dbReference type="CDD" id="cd00009">
    <property type="entry name" value="AAA"/>
    <property type="match status" value="2"/>
</dbReference>
<dbReference type="FunFam" id="1.20.140.100:FF:000002">
    <property type="entry name" value="Cytoplasmic dynein heavy chain 1"/>
    <property type="match status" value="1"/>
</dbReference>
<dbReference type="Proteomes" id="UP000838763">
    <property type="component" value="Unassembled WGS sequence"/>
</dbReference>
<evidence type="ECO:0000256" key="1">
    <source>
        <dbReference type="ARBA" id="ARBA00004245"/>
    </source>
</evidence>
<dbReference type="InterPro" id="IPR054354">
    <property type="entry name" value="DYNC2H1-like_lid"/>
</dbReference>
<sequence>MPSRRGISLGSPTIQDGGVAFTFESSHQRRGLALFPAIDPNQLVDHLVAVIAGTLGATRDELESPGSLLHKSRINDTIQRCGRFAADTQQYLYIQKDITASSPLGASPDESSQTSFPLIHTHHRYVISSDHRLLARPVKTGSTPRSRPPLTTQILITNLPGPATLNASIGEQGPSTSPYEILQSFIHNALVPYFDANTKTQLVNGNRGRADVDSKTGIPITKKRWNDLELSLLHLQENVEIPQVSLTFHPVVQSALESASLERAKPTLDLIPATILQDSSILNNLQANVNSWIKSIQGVTKMTRDSSSGPSQELKFTASQEINFWLSMESALEAIEAQLESDGVLLTLGVLKQAKRFQATVSFTADTGLKEAMEKVQKYNQLMRDFPLDELLSATSLPKVQDALVQIFAHLNKKLKICPYPIRRALPLVEAISGDLDEVLHRLLPGSGLVELEYPEFQAVMKACDSIFQAWEESIKEFTNVAREVTRRRNDKFIPIKVNKKHSELEGRLKYVSTFRDNHEQLQRTIVNVLGPRASVDGVVDTADPTGAVVIEEMGDVDAVEEVKQAWEALRNVDLLDVSPKARRVRSFRSPRHGPTARFAPVSGAIIWARQIEFQLDGYMKKVEHVLGEEWKVHSEGQKLLHESNLFRSKLDTRPIFDAWAREVKRRKISISGYLFTVNKVRSSNTLELTVNFDSQVITLFKETRNLAWLNYSVPHTISSVSKDAKRVYPYAVSLMEGVRTFSQTMRQISQMGEEAVLLNGYCNDGFSLIKKGVPLKWESFVTAYDVFFNANRANHSLTDLGIAKTGESKHGMFIREFVAAISLLQTKTMALVSIHATVEKALAEIATCDYTTEEFQSRLETIQAAVDQLNLEQYVNLNFWVEGMNEKLKEVLLARLQHAIQAWIVHELAMRNQVIYLEPPLEHARAGWFLHLHDWLGVVCNLPKLKATRYQMALAAKNDDARFTDLPMECADALSRVYVAMETKLRDINAYVDKWLQFQSLWDLQSEQVYEAIGEKLSSWLQLLQDIRKTRQTFDTQEVSQSFGHITIDYEQVQTRVNTKYDQWQHDILLKFASRLGTRMRDVYADMDKTRRDLEPQTLESASTDKAVKFITAVQACRRNVKSWAPEIDMFRQGQSTLVRQRYQFPHDWIDIAQIESEWDAINEMLEKKSKIVNDQTDALRAKITAEDKLVSERIAEIAAQWNEEKPVSGTIPPDVASATLTQFEGRITTLQEHSQMVAKAKEALDLPPSPDSALDAIMEEVQDFQSVWANLSTIWASLNDTRETLWTAVQPRKIRGKIDDLIKSTKDMPSRMRQYAAFEHVQKILRGLLKVNSILSDLKSDAIRDRDVWDLNLVATEVIVKDIIAQAQGEMALEEYIRQRKPQLLQAMKHSPYYKEFEEDATAWEDKLNRLHVLFDIWIDVQRQWIYLEGVFTGNADIKHLLPIESGRFQNINSEFLAVMKKVYKQPYVLEVLTIPNVQKSLERLAELLNKIQKALGEYLEKERLSFPVSTSLKMFAGISGLTMDDDNSIITGFTSKEGEVVQLKKEISLAKTPRINDWLTLLENGMKSTLAHLLAEAIESYTPVFEAETLDAAAFDAYMSEYPSQIVVLATQASLYDREVGILRYLANTVLGDLDVIDRKKCEQLITECVHQRDVIEKLIKAGATHEKHYLWLLQMRYVYTTDGEYLQRLHIKVANAKLDYGFDTLPAPWWLPYGPAGTGKTESVKALGIQLGRFTLVFCCDDTFDFQAMGRIFLGICQVGAWGCFDEFNRLEERILSAVSQQIQNIQLGLKQGAEDDKAQIELVGRQLHVSQNTGIFITMNPGYAGRSNLPDNLKKLFRSVAMSKPDKELIAEVMLYSQGFNQAKQLSKQTVPFFDQCSLKLSKQAHYDFGLRALKSVLVSSGGLKRARLSGGERDAMNSATFEPEIIVQSIRETIAPKLIRDDVNLMASIEEVCFPGIQYVPANLEKLENAIRTLASERQMVVSDAWMTKVIQLYQIQQIHHGVMMVGNSGSGKSGAWRLLLDALRVVEDVEGISHVIDSKVMSKEALYGNLDSTTREWTDGLFTSILRKIVDNLRGEDTKRHWIVFDGDNVSISPNVRIMFEVENLKYATLATVSRCGMVWFNEDIVSPNMMVTNYLEKLRTLAFEDLDEDAVGTGQNPAKTLAIQAQAADVLKAFLAKDDFILAALKEAEDYTHIMDFTIARVLNTLFSLLNKAVRDVIDSLIDFDVTLPQAEWTSWQAQVPSVEVNTHSITQTDVVIPTLDTIRHEDVLYSWLAEHKPLLLCGPPGSGKTMTLFSALRKLPNMEVVGLNFSSATTPDLLIKTFEQHCEYKKTLNGVMLSPRQIGRWLVIFCDEINLPAPDKYGTQRAISFLRQLVEHNGFWRASDKSWVTLDRIQFVGACNPPTDAGRTPLGARFLRHAPLIMVDYPGELSLTQIYGTFNSAVLKIIPTLRGYADALTQAMVKFYLQSQQRFTPKIQPHYVYSPRELTRWVRGVYEAIKPLETLTLEGLVRIWAHEALRLFQDRLVAEDERQWTDEAVRRIALELFPTIDEEKALGGPILFSNWLSRNYVPVDREQLRDFVKARLRTFCEEEVDVPLILFNDVLEHVLRIDRVFRQPQGHLILIGVSGSGKTTLSRFVAWMNGLKVFQIKVHGKYTAEDFDDDLRDVLRRAGCKGEKICFIMDESNVLDSGFLERMNTLLANAEVPGLFEGDDYAALMTACKEGAQRQNLHLDSPEELHKWFTQQIVKNLHVVFTMNPPEDGLSSKAATSPALFNRCVLNWFGDWSDQALFQVGHELTQSVDLDRHNYLAPDTIPVAYRALSLPPSHREAVVNAMVYIHYSLQRFNDKLLKQQGRITYLTPRHFLDFVAQYVKLYNEKREDLEEQQRHLNAGLEKLKDTVDKVRDLRVSLAEKSAQLDRKGAEADEKLKRMLADQQEAEQRKTASLELQRVLDIQEREVTSRKQIVLEDLAKAEPAVEEAKASVSNIKRQHLTEVRSMSSPPQGVRLALEAVCALLGNKITDWKSIQAIVRKDDFIASIINFNNEEKLTRSLRLKMRNDYMSSPISHSKRVGPLRDEVAQLEDQALQTQAEAKAVEQTIDSLEGRIATYKAEYATLIAETEAIKAEMLRVQSKVDRSVKLLDSLSSERTRWEEGSKSFETQISTLVGDVLIAAAFLAYSGLYDQTFRKSMLDDWLHQLHLSGVLYKAHNPMTEYLSTADERLNWQQNTLPVDDLCTENAIILKRFNRYPLIIDPSGRVTEFLQKECKSRRLTVTSFLDDSFTKQLESALRFGNPILIQDAEHLDPILNHVLNKEYQKTGGRVLIQLGKQQIDFSPAFKLYLATRDPSATFAPDICSRTTFVNFTVTQSSLQTQSLNQVLKSERPDVDERRSNLIKLQGEFKIHLRQLEKRLLQALNESRGNILDDDNVIETLETLKTEAAEISAKMKNTEGVMTEVEEITQQYGVIAKSCSAVFAVLEQLHYLNHFYQFSLQYFLDIFEAVLHNNKSLAGVTDYDARRDIIVKDLFVNTFRRTALGVLQKDRVTLAMLLVHASPIHMDKALLEEIISDRVEGQDISSNPDAKEDAMNKARRMTALKDILDNAPVADWDRFFTEEIAENFVPRIWTDNADPSQKTLQSLLLVKLFRLDRFIPAAERFVAGVFGPELFDIVEDLKETVAEVPATRPIALVSSPGFDASYKVDSLVERMNIRCTNIAMGSNEGLSGADKAIANAAQTGSWVLVKNVHLAPTWLQSLEKRMESLNPHSQFRLFLSMESSPKIPVNLLRASRVLMYEQPAGVRANMKDSLSSLSTRATKSPVERTRLYLLLSFLHAVIQERLRYAPTLGWKAFWEFNDSDYECSAFIIDTWVEAVAQNRTNIAPQNIPWEMIHHLVVETYGGKIDNEEDYHLLIDLVRKLLTPLAYDSGHKLVEDADTNLVVPEGTSLPDYMEWIHKLPEREPPTYLGLPANAEKLLLVGLGQSMIENVKKVTDRLDDQEKLMA</sequence>
<evidence type="ECO:0000256" key="5">
    <source>
        <dbReference type="ARBA" id="ARBA00022490"/>
    </source>
</evidence>
<feature type="domain" description="AAA+ ATPase" evidence="16">
    <location>
        <begin position="2625"/>
        <end position="2791"/>
    </location>
</feature>
<dbReference type="Gene3D" id="3.40.50.300">
    <property type="entry name" value="P-loop containing nucleotide triphosphate hydrolases"/>
    <property type="match status" value="6"/>
</dbReference>
<dbReference type="SUPFAM" id="SSF52540">
    <property type="entry name" value="P-loop containing nucleoside triphosphate hydrolases"/>
    <property type="match status" value="4"/>
</dbReference>
<dbReference type="Pfam" id="PF12775">
    <property type="entry name" value="AAA_7"/>
    <property type="match status" value="1"/>
</dbReference>
<dbReference type="GO" id="GO:0005524">
    <property type="term" value="F:ATP binding"/>
    <property type="evidence" value="ECO:0007669"/>
    <property type="project" value="UniProtKB-KW"/>
</dbReference>
<dbReference type="SMART" id="SM00382">
    <property type="entry name" value="AAA"/>
    <property type="match status" value="3"/>
</dbReference>
<dbReference type="Gene3D" id="1.10.8.1220">
    <property type="match status" value="1"/>
</dbReference>
<evidence type="ECO:0000256" key="3">
    <source>
        <dbReference type="ARBA" id="ARBA00011655"/>
    </source>
</evidence>
<keyword evidence="8" id="KW-0547">Nucleotide-binding</keyword>
<keyword evidence="10" id="KW-0243">Dynein</keyword>
<gene>
    <name evidence="17" type="ORF">PPNO1_LOCUS534</name>
</gene>
<dbReference type="InterPro" id="IPR026983">
    <property type="entry name" value="DHC"/>
</dbReference>
<dbReference type="Pfam" id="PF08385">
    <property type="entry name" value="DHC_N1"/>
    <property type="match status" value="2"/>
</dbReference>
<keyword evidence="7" id="KW-0677">Repeat</keyword>
<dbReference type="Pfam" id="PF22597">
    <property type="entry name" value="DYN_lid"/>
    <property type="match status" value="1"/>
</dbReference>
<dbReference type="Pfam" id="PF03028">
    <property type="entry name" value="Dynein_heavy"/>
    <property type="match status" value="1"/>
</dbReference>
<dbReference type="InterPro" id="IPR035699">
    <property type="entry name" value="AAA_6"/>
</dbReference>
<dbReference type="Pfam" id="PF12777">
    <property type="entry name" value="MT"/>
    <property type="match status" value="2"/>
</dbReference>
<evidence type="ECO:0000256" key="12">
    <source>
        <dbReference type="ARBA" id="ARBA00023175"/>
    </source>
</evidence>
<dbReference type="InterPro" id="IPR041658">
    <property type="entry name" value="AAA_lid_11"/>
</dbReference>
<dbReference type="GO" id="GO:0030286">
    <property type="term" value="C:dynein complex"/>
    <property type="evidence" value="ECO:0007669"/>
    <property type="project" value="UniProtKB-KW"/>
</dbReference>
<dbReference type="GO" id="GO:0005874">
    <property type="term" value="C:microtubule"/>
    <property type="evidence" value="ECO:0007669"/>
    <property type="project" value="UniProtKB-KW"/>
</dbReference>
<dbReference type="FunFam" id="3.40.50.300:FF:000829">
    <property type="entry name" value="Dynein heavy chain, cytoplasmic"/>
    <property type="match status" value="1"/>
</dbReference>
<keyword evidence="13" id="KW-0206">Cytoskeleton</keyword>
<dbReference type="InterPro" id="IPR013602">
    <property type="entry name" value="Dynein_heavy_linker"/>
</dbReference>
<dbReference type="EMBL" id="CALLCH030000001">
    <property type="protein sequence ID" value="CAI4210734.1"/>
    <property type="molecule type" value="Genomic_DNA"/>
</dbReference>
<evidence type="ECO:0000256" key="9">
    <source>
        <dbReference type="ARBA" id="ARBA00022840"/>
    </source>
</evidence>
<dbReference type="Pfam" id="PF12780">
    <property type="entry name" value="AAA_8"/>
    <property type="match status" value="1"/>
</dbReference>
<name>A0A9P1GUX1_9PEZI</name>
<evidence type="ECO:0000259" key="16">
    <source>
        <dbReference type="SMART" id="SM00382"/>
    </source>
</evidence>
<comment type="subunit">
    <text evidence="3">Consists of at least two heavy chains and a number of intermediate and light chains.</text>
</comment>
<feature type="coiled-coil region" evidence="15">
    <location>
        <begin position="2873"/>
        <end position="2949"/>
    </location>
</feature>
<comment type="subcellular location">
    <subcellularLocation>
        <location evidence="1">Cytoplasm</location>
        <location evidence="1">Cytoskeleton</location>
    </subcellularLocation>
</comment>
<evidence type="ECO:0000256" key="8">
    <source>
        <dbReference type="ARBA" id="ARBA00022741"/>
    </source>
</evidence>
<dbReference type="InterPro" id="IPR043157">
    <property type="entry name" value="Dynein_AAA1S"/>
</dbReference>
<reference evidence="17" key="1">
    <citation type="submission" date="2022-11" db="EMBL/GenBank/DDBJ databases">
        <authorList>
            <person name="Scott C."/>
            <person name="Bruce N."/>
        </authorList>
    </citation>
    <scope>NUCLEOTIDE SEQUENCE</scope>
</reference>
<dbReference type="InterPro" id="IPR024317">
    <property type="entry name" value="Dynein_heavy_chain_D4_dom"/>
</dbReference>
<comment type="similarity">
    <text evidence="2">Belongs to the dynein heavy chain family.</text>
</comment>
<feature type="coiled-coil region" evidence="15">
    <location>
        <begin position="3086"/>
        <end position="3127"/>
    </location>
</feature>
<evidence type="ECO:0000256" key="4">
    <source>
        <dbReference type="ARBA" id="ARBA00022197"/>
    </source>
</evidence>
<evidence type="ECO:0000256" key="2">
    <source>
        <dbReference type="ARBA" id="ARBA00008887"/>
    </source>
</evidence>
<dbReference type="FunFam" id="1.20.920.30:FF:000001">
    <property type="entry name" value="Cytoplasmic dynein heavy chain 1"/>
    <property type="match status" value="1"/>
</dbReference>
<keyword evidence="5" id="KW-0963">Cytoplasm</keyword>
<dbReference type="Gene3D" id="1.20.920.20">
    <property type="match status" value="1"/>
</dbReference>
<organism evidence="17 18">
    <name type="scientific">Parascedosporium putredinis</name>
    <dbReference type="NCBI Taxonomy" id="1442378"/>
    <lineage>
        <taxon>Eukaryota</taxon>
        <taxon>Fungi</taxon>
        <taxon>Dikarya</taxon>
        <taxon>Ascomycota</taxon>
        <taxon>Pezizomycotina</taxon>
        <taxon>Sordariomycetes</taxon>
        <taxon>Hypocreomycetidae</taxon>
        <taxon>Microascales</taxon>
        <taxon>Microascaceae</taxon>
        <taxon>Parascedosporium</taxon>
    </lineage>
</organism>
<dbReference type="Gene3D" id="1.10.8.720">
    <property type="entry name" value="Region D6 of dynein motor"/>
    <property type="match status" value="1"/>
</dbReference>
<feature type="domain" description="AAA+ ATPase" evidence="16">
    <location>
        <begin position="1710"/>
        <end position="1851"/>
    </location>
</feature>
<dbReference type="InterPro" id="IPR013594">
    <property type="entry name" value="Dynein_heavy_tail"/>
</dbReference>
<accession>A0A9P1GUX1</accession>
<dbReference type="InterPro" id="IPR003593">
    <property type="entry name" value="AAA+_ATPase"/>
</dbReference>
<evidence type="ECO:0000256" key="10">
    <source>
        <dbReference type="ARBA" id="ARBA00023017"/>
    </source>
</evidence>
<dbReference type="GO" id="GO:0051959">
    <property type="term" value="F:dynein light intermediate chain binding"/>
    <property type="evidence" value="ECO:0007669"/>
    <property type="project" value="InterPro"/>
</dbReference>
<dbReference type="InterPro" id="IPR042219">
    <property type="entry name" value="AAA_lid_11_sf"/>
</dbReference>
<dbReference type="OrthoDB" id="447173at2759"/>
<dbReference type="FunFam" id="1.10.8.720:FF:000003">
    <property type="entry name" value="Cytoplasmic dynein heavy chain 2"/>
    <property type="match status" value="1"/>
</dbReference>
<dbReference type="FunFam" id="1.10.8.710:FF:000005">
    <property type="entry name" value="Cytoplasmic dynein heavy chain 1"/>
    <property type="match status" value="1"/>
</dbReference>
<dbReference type="PANTHER" id="PTHR46532">
    <property type="entry name" value="MALE FERTILITY FACTOR KL5"/>
    <property type="match status" value="1"/>
</dbReference>
<evidence type="ECO:0000256" key="7">
    <source>
        <dbReference type="ARBA" id="ARBA00022737"/>
    </source>
</evidence>
<dbReference type="Gene3D" id="1.10.472.130">
    <property type="match status" value="2"/>
</dbReference>
<keyword evidence="12" id="KW-0505">Motor protein</keyword>
<keyword evidence="18" id="KW-1185">Reference proteome</keyword>
<evidence type="ECO:0000256" key="13">
    <source>
        <dbReference type="ARBA" id="ARBA00023212"/>
    </source>
</evidence>
<proteinExistence type="inferred from homology"/>
<dbReference type="InterPro" id="IPR024743">
    <property type="entry name" value="Dynein_HC_stalk"/>
</dbReference>